<dbReference type="Proteomes" id="UP001347796">
    <property type="component" value="Unassembled WGS sequence"/>
</dbReference>
<feature type="signal peptide" evidence="1">
    <location>
        <begin position="1"/>
        <end position="21"/>
    </location>
</feature>
<dbReference type="PANTHER" id="PTHR12654">
    <property type="entry name" value="BILE ACID BETA-GLUCOSIDASE-RELATED"/>
    <property type="match status" value="1"/>
</dbReference>
<sequence>MASIVMVMMIVCCLQVSQTSSLSNLPTRSIPGLNKGTVHSQDEYVWMEQDCIYLEPENITAPFESWTLQHKFNYRYQKCGENCTTPPPIGIRSAVPLGGVSTGSVELRADGSFHEWTLMNLSPVGGAKIQVFDEAFFGLRTTCKPYQSPNNDNHRQHNDEKNQSFVLRTHPPPGLPGVQSLSYTGLYPAAHLTVEDTRLPITVNFTAMSTYFVNDLNSSAFPAISFIFTATNPSLTDIVEASFMFNLPFGIQSGDQGRSVIKEAATDLECFTMCNQLPTCLTWVYDESNSTCTILTSINLNGFNVSKSSGLKGTWSINQSTQLKCLTLNRPGIAPPSGNISLCSNMELDGVTFAVADDIGDLWKTFSGSGQFNFSGTNAYGVHGAISVKMTLPPGQVVKIPITMSWFYPNRDFGDKVFGSWYQHLFSSSEDVAEKMLNGESANLGEQTETVAKLHQTFLGTQDNPSSVPIWLSDVLINSLSHIRSAFWVADGRWRQFEAFDCPNVDPVHNDGERHIPYIMIFPESVKNKMIGWAKSQLSNGMIPEMLQSINCEAKSIKPVIDLPGGRVMSDVSSMFIVYLLELYKWGNEQEFASSLWPFAKKAAEWHMVSAEKYGTLYRIQNTYDNIGLNNYDVATYNSAFHLLAMKAAEELASAMGDTDFATKSRKAFQVGQMALDKYLWNNTMGYYNSYRPHINMTEPNPGAIMTDCFYSQVLAHSAGLGDLVDRRRLSSHMNAELSHNDSPYGMIVQTGRYPYPGPTQDNAVWMMGNPNWASTQLRLGLDPEKALNVAKKSLDRYRTVINDLWNVAGVSGGIGYGIGGQPLMLSHYGYYMSSWHILLALSGQEADLPSGILTFEPKIPAPFNYPVMLPGVLGTISSSVSDTNITSYTLTLMFGQLKLKHLGVGKTFFPGNVSVKAEESILWS</sequence>
<proteinExistence type="predicted"/>
<organism evidence="4 5">
    <name type="scientific">Patella caerulea</name>
    <name type="common">Rayed Mediterranean limpet</name>
    <dbReference type="NCBI Taxonomy" id="87958"/>
    <lineage>
        <taxon>Eukaryota</taxon>
        <taxon>Metazoa</taxon>
        <taxon>Spiralia</taxon>
        <taxon>Lophotrochozoa</taxon>
        <taxon>Mollusca</taxon>
        <taxon>Gastropoda</taxon>
        <taxon>Patellogastropoda</taxon>
        <taxon>Patelloidea</taxon>
        <taxon>Patellidae</taxon>
        <taxon>Patella</taxon>
    </lineage>
</organism>
<feature type="domain" description="Glycosyl-hydrolase family 116 N-terminal" evidence="3">
    <location>
        <begin position="94"/>
        <end position="437"/>
    </location>
</feature>
<evidence type="ECO:0000259" key="2">
    <source>
        <dbReference type="Pfam" id="PF04685"/>
    </source>
</evidence>
<feature type="domain" description="Glycosyl-hydrolase family 116 catalytic region" evidence="2">
    <location>
        <begin position="571"/>
        <end position="736"/>
    </location>
</feature>
<evidence type="ECO:0000259" key="3">
    <source>
        <dbReference type="Pfam" id="PF12215"/>
    </source>
</evidence>
<dbReference type="InterPro" id="IPR006775">
    <property type="entry name" value="GH116_catalytic"/>
</dbReference>
<protein>
    <recommendedName>
        <fullName evidence="6">Apple domain-containing protein</fullName>
    </recommendedName>
</protein>
<dbReference type="GO" id="GO:0005975">
    <property type="term" value="P:carbohydrate metabolic process"/>
    <property type="evidence" value="ECO:0007669"/>
    <property type="project" value="InterPro"/>
</dbReference>
<evidence type="ECO:0000313" key="4">
    <source>
        <dbReference type="EMBL" id="KAK6191696.1"/>
    </source>
</evidence>
<dbReference type="AlphaFoldDB" id="A0AAN8K9I8"/>
<dbReference type="Pfam" id="PF04685">
    <property type="entry name" value="DUF608"/>
    <property type="match status" value="1"/>
</dbReference>
<dbReference type="PANTHER" id="PTHR12654:SF0">
    <property type="entry name" value="NON-LYSOSOMAL GLUCOSYLCERAMIDASE"/>
    <property type="match status" value="1"/>
</dbReference>
<dbReference type="Pfam" id="PF12215">
    <property type="entry name" value="Glyco_hydr_116N"/>
    <property type="match status" value="1"/>
</dbReference>
<evidence type="ECO:0000256" key="1">
    <source>
        <dbReference type="SAM" id="SignalP"/>
    </source>
</evidence>
<dbReference type="SUPFAM" id="SSF48208">
    <property type="entry name" value="Six-hairpin glycosidases"/>
    <property type="match status" value="1"/>
</dbReference>
<name>A0AAN8K9I8_PATCE</name>
<feature type="chain" id="PRO_5043028788" description="Apple domain-containing protein" evidence="1">
    <location>
        <begin position="22"/>
        <end position="925"/>
    </location>
</feature>
<keyword evidence="5" id="KW-1185">Reference proteome</keyword>
<keyword evidence="1" id="KW-0732">Signal</keyword>
<accession>A0AAN8K9I8</accession>
<dbReference type="InterPro" id="IPR012341">
    <property type="entry name" value="6hp_glycosidase-like_sf"/>
</dbReference>
<dbReference type="EMBL" id="JAZGQO010000002">
    <property type="protein sequence ID" value="KAK6191696.1"/>
    <property type="molecule type" value="Genomic_DNA"/>
</dbReference>
<gene>
    <name evidence="4" type="ORF">SNE40_003314</name>
</gene>
<evidence type="ECO:0000313" key="5">
    <source>
        <dbReference type="Proteomes" id="UP001347796"/>
    </source>
</evidence>
<comment type="caution">
    <text evidence="4">The sequence shown here is derived from an EMBL/GenBank/DDBJ whole genome shotgun (WGS) entry which is preliminary data.</text>
</comment>
<dbReference type="InterPro" id="IPR024462">
    <property type="entry name" value="GH116_N"/>
</dbReference>
<reference evidence="4 5" key="1">
    <citation type="submission" date="2024-01" db="EMBL/GenBank/DDBJ databases">
        <title>The genome of the rayed Mediterranean limpet Patella caerulea (Linnaeus, 1758).</title>
        <authorList>
            <person name="Anh-Thu Weber A."/>
            <person name="Halstead-Nussloch G."/>
        </authorList>
    </citation>
    <scope>NUCLEOTIDE SEQUENCE [LARGE SCALE GENOMIC DNA]</scope>
    <source>
        <strain evidence="4">AATW-2023a</strain>
        <tissue evidence="4">Whole specimen</tissue>
    </source>
</reference>
<dbReference type="GO" id="GO:0008422">
    <property type="term" value="F:beta-glucosidase activity"/>
    <property type="evidence" value="ECO:0007669"/>
    <property type="project" value="TreeGrafter"/>
</dbReference>
<dbReference type="Gene3D" id="1.50.10.10">
    <property type="match status" value="1"/>
</dbReference>
<dbReference type="InterPro" id="IPR008928">
    <property type="entry name" value="6-hairpin_glycosidase_sf"/>
</dbReference>
<dbReference type="InterPro" id="IPR052566">
    <property type="entry name" value="Non-lysos_glucosylceramidase"/>
</dbReference>
<evidence type="ECO:0008006" key="6">
    <source>
        <dbReference type="Google" id="ProtNLM"/>
    </source>
</evidence>